<comment type="caution">
    <text evidence="3">The sequence shown here is derived from an EMBL/GenBank/DDBJ whole genome shotgun (WGS) entry which is preliminary data.</text>
</comment>
<feature type="compositionally biased region" description="Low complexity" evidence="1">
    <location>
        <begin position="11"/>
        <end position="21"/>
    </location>
</feature>
<evidence type="ECO:0000313" key="4">
    <source>
        <dbReference type="Proteomes" id="UP001595886"/>
    </source>
</evidence>
<gene>
    <name evidence="3" type="ORF">ACFO6Q_10000</name>
</gene>
<protein>
    <submittedName>
        <fullName evidence="3">TIGR03032 family protein</fullName>
    </submittedName>
</protein>
<dbReference type="NCBIfam" id="TIGR03032">
    <property type="entry name" value="TIGR03032 family protein"/>
    <property type="match status" value="1"/>
</dbReference>
<proteinExistence type="predicted"/>
<dbReference type="InterPro" id="IPR017481">
    <property type="entry name" value="CHP03032"/>
</dbReference>
<dbReference type="Pfam" id="PF16261">
    <property type="entry name" value="DUF4915"/>
    <property type="match status" value="1"/>
</dbReference>
<keyword evidence="4" id="KW-1185">Reference proteome</keyword>
<evidence type="ECO:0000259" key="2">
    <source>
        <dbReference type="Pfam" id="PF16261"/>
    </source>
</evidence>
<evidence type="ECO:0000313" key="3">
    <source>
        <dbReference type="EMBL" id="MFC4820659.1"/>
    </source>
</evidence>
<dbReference type="EMBL" id="JBHSHD010000007">
    <property type="protein sequence ID" value="MFC4820659.1"/>
    <property type="molecule type" value="Genomic_DNA"/>
</dbReference>
<evidence type="ECO:0000256" key="1">
    <source>
        <dbReference type="SAM" id="MobiDB-lite"/>
    </source>
</evidence>
<sequence>MNTPADESAVPPGAEAAANEKAQPASVAEVLGSVHTTNFPDLLRQLGGCLLVSTYQAGKLVILRPDGASINTHFRTFNRPMGMAADGERLALGAAIEIAEFRNMPAVAKRLQNPPRHDAVYLARRGHITGAIDIHEMAWDKHGDLWFVNTLFSCLCTLDAKSSFVPRWRPRFVSHYAPEDRCHLNGLAMQGGKPRYLTALGETNEPQGWRKNKRDGGILIDMATDKVIARGLSMPHSPRWYDDRLWVLESGRGALVTIDPKTGEKKDVARVPGFARGLDFIGPVAFIGLSQLRETNAFTDIEITEANADRQSGVWAVHIGTGNTIGLLKFTGGVQEIFAVQALPGVLFPEVIHEGEFLHSSYALPDEALREVGFSPQPAAAATGSAYAADAPQAEA</sequence>
<feature type="region of interest" description="Disordered" evidence="1">
    <location>
        <begin position="1"/>
        <end position="21"/>
    </location>
</feature>
<dbReference type="Proteomes" id="UP001595886">
    <property type="component" value="Unassembled WGS sequence"/>
</dbReference>
<feature type="domain" description="Conserved hypothetical protein CHP03032" evidence="2">
    <location>
        <begin position="38"/>
        <end position="352"/>
    </location>
</feature>
<name>A0ABV9QW39_9GAMM</name>
<dbReference type="RefSeq" id="WP_380020558.1">
    <property type="nucleotide sequence ID" value="NZ_JBHSHD010000007.1"/>
</dbReference>
<reference evidence="4" key="1">
    <citation type="journal article" date="2019" name="Int. J. Syst. Evol. Microbiol.">
        <title>The Global Catalogue of Microorganisms (GCM) 10K type strain sequencing project: providing services to taxonomists for standard genome sequencing and annotation.</title>
        <authorList>
            <consortium name="The Broad Institute Genomics Platform"/>
            <consortium name="The Broad Institute Genome Sequencing Center for Infectious Disease"/>
            <person name="Wu L."/>
            <person name="Ma J."/>
        </authorList>
    </citation>
    <scope>NUCLEOTIDE SEQUENCE [LARGE SCALE GENOMIC DNA]</scope>
    <source>
        <strain evidence="4">CCUG 30340</strain>
    </source>
</reference>
<accession>A0ABV9QW39</accession>
<dbReference type="SUPFAM" id="SSF63829">
    <property type="entry name" value="Calcium-dependent phosphotriesterase"/>
    <property type="match status" value="1"/>
</dbReference>
<organism evidence="3 4">
    <name type="scientific">Dokdonella ginsengisoli</name>
    <dbReference type="NCBI Taxonomy" id="363846"/>
    <lineage>
        <taxon>Bacteria</taxon>
        <taxon>Pseudomonadati</taxon>
        <taxon>Pseudomonadota</taxon>
        <taxon>Gammaproteobacteria</taxon>
        <taxon>Lysobacterales</taxon>
        <taxon>Rhodanobacteraceae</taxon>
        <taxon>Dokdonella</taxon>
    </lineage>
</organism>